<dbReference type="Proteomes" id="UP000800200">
    <property type="component" value="Unassembled WGS sequence"/>
</dbReference>
<keyword evidence="5 6" id="KW-0472">Membrane</keyword>
<dbReference type="SUPFAM" id="SSF103473">
    <property type="entry name" value="MFS general substrate transporter"/>
    <property type="match status" value="1"/>
</dbReference>
<evidence type="ECO:0000256" key="3">
    <source>
        <dbReference type="ARBA" id="ARBA00022692"/>
    </source>
</evidence>
<keyword evidence="3 6" id="KW-0812">Transmembrane</keyword>
<dbReference type="InterPro" id="IPR036259">
    <property type="entry name" value="MFS_trans_sf"/>
</dbReference>
<evidence type="ECO:0000313" key="8">
    <source>
        <dbReference type="Proteomes" id="UP000800200"/>
    </source>
</evidence>
<gene>
    <name evidence="7" type="ORF">K469DRAFT_713467</name>
</gene>
<feature type="transmembrane region" description="Helical" evidence="6">
    <location>
        <begin position="107"/>
        <end position="126"/>
    </location>
</feature>
<dbReference type="EMBL" id="ML994651">
    <property type="protein sequence ID" value="KAF2181863.1"/>
    <property type="molecule type" value="Genomic_DNA"/>
</dbReference>
<proteinExistence type="predicted"/>
<evidence type="ECO:0000256" key="4">
    <source>
        <dbReference type="ARBA" id="ARBA00022989"/>
    </source>
</evidence>
<keyword evidence="4 6" id="KW-1133">Transmembrane helix</keyword>
<organism evidence="7 8">
    <name type="scientific">Zopfia rhizophila CBS 207.26</name>
    <dbReference type="NCBI Taxonomy" id="1314779"/>
    <lineage>
        <taxon>Eukaryota</taxon>
        <taxon>Fungi</taxon>
        <taxon>Dikarya</taxon>
        <taxon>Ascomycota</taxon>
        <taxon>Pezizomycotina</taxon>
        <taxon>Dothideomycetes</taxon>
        <taxon>Dothideomycetes incertae sedis</taxon>
        <taxon>Zopfiaceae</taxon>
        <taxon>Zopfia</taxon>
    </lineage>
</organism>
<evidence type="ECO:0000256" key="2">
    <source>
        <dbReference type="ARBA" id="ARBA00022448"/>
    </source>
</evidence>
<dbReference type="AlphaFoldDB" id="A0A6A6DS29"/>
<sequence>MPFAIEKVREGSTSRDVYLHNQNSCDNPLGYGWSLEKHAHVSIPLVLRFFISTSVTAVFNAYGTLLVEINPDHPATVSATSNLFRCILAAAGLAALDPLITALSPRWYFAVFTAILLITAQMAYFLQSRGVRWRQNRTGIKTGEEHK</sequence>
<dbReference type="GO" id="GO:0022857">
    <property type="term" value="F:transmembrane transporter activity"/>
    <property type="evidence" value="ECO:0007669"/>
    <property type="project" value="TreeGrafter"/>
</dbReference>
<evidence type="ECO:0000256" key="6">
    <source>
        <dbReference type="SAM" id="Phobius"/>
    </source>
</evidence>
<dbReference type="PANTHER" id="PTHR23502">
    <property type="entry name" value="MAJOR FACILITATOR SUPERFAMILY"/>
    <property type="match status" value="1"/>
</dbReference>
<accession>A0A6A6DS29</accession>
<reference evidence="7" key="1">
    <citation type="journal article" date="2020" name="Stud. Mycol.">
        <title>101 Dothideomycetes genomes: a test case for predicting lifestyles and emergence of pathogens.</title>
        <authorList>
            <person name="Haridas S."/>
            <person name="Albert R."/>
            <person name="Binder M."/>
            <person name="Bloem J."/>
            <person name="Labutti K."/>
            <person name="Salamov A."/>
            <person name="Andreopoulos B."/>
            <person name="Baker S."/>
            <person name="Barry K."/>
            <person name="Bills G."/>
            <person name="Bluhm B."/>
            <person name="Cannon C."/>
            <person name="Castanera R."/>
            <person name="Culley D."/>
            <person name="Daum C."/>
            <person name="Ezra D."/>
            <person name="Gonzalez J."/>
            <person name="Henrissat B."/>
            <person name="Kuo A."/>
            <person name="Liang C."/>
            <person name="Lipzen A."/>
            <person name="Lutzoni F."/>
            <person name="Magnuson J."/>
            <person name="Mondo S."/>
            <person name="Nolan M."/>
            <person name="Ohm R."/>
            <person name="Pangilinan J."/>
            <person name="Park H.-J."/>
            <person name="Ramirez L."/>
            <person name="Alfaro M."/>
            <person name="Sun H."/>
            <person name="Tritt A."/>
            <person name="Yoshinaga Y."/>
            <person name="Zwiers L.-H."/>
            <person name="Turgeon B."/>
            <person name="Goodwin S."/>
            <person name="Spatafora J."/>
            <person name="Crous P."/>
            <person name="Grigoriev I."/>
        </authorList>
    </citation>
    <scope>NUCLEOTIDE SEQUENCE</scope>
    <source>
        <strain evidence="7">CBS 207.26</strain>
    </source>
</reference>
<keyword evidence="8" id="KW-1185">Reference proteome</keyword>
<dbReference type="GO" id="GO:0005886">
    <property type="term" value="C:plasma membrane"/>
    <property type="evidence" value="ECO:0007669"/>
    <property type="project" value="TreeGrafter"/>
</dbReference>
<dbReference type="OrthoDB" id="2441642at2759"/>
<protein>
    <recommendedName>
        <fullName evidence="9">MFS general substrate transporter</fullName>
    </recommendedName>
</protein>
<name>A0A6A6DS29_9PEZI</name>
<evidence type="ECO:0000313" key="7">
    <source>
        <dbReference type="EMBL" id="KAF2181863.1"/>
    </source>
</evidence>
<dbReference type="PANTHER" id="PTHR23502:SF51">
    <property type="entry name" value="QUINIDINE RESISTANCE PROTEIN 1-RELATED"/>
    <property type="match status" value="1"/>
</dbReference>
<evidence type="ECO:0008006" key="9">
    <source>
        <dbReference type="Google" id="ProtNLM"/>
    </source>
</evidence>
<keyword evidence="2" id="KW-0813">Transport</keyword>
<feature type="transmembrane region" description="Helical" evidence="6">
    <location>
        <begin position="41"/>
        <end position="62"/>
    </location>
</feature>
<evidence type="ECO:0000256" key="1">
    <source>
        <dbReference type="ARBA" id="ARBA00004141"/>
    </source>
</evidence>
<comment type="subcellular location">
    <subcellularLocation>
        <location evidence="1">Membrane</location>
        <topology evidence="1">Multi-pass membrane protein</topology>
    </subcellularLocation>
</comment>
<evidence type="ECO:0000256" key="5">
    <source>
        <dbReference type="ARBA" id="ARBA00023136"/>
    </source>
</evidence>